<feature type="transmembrane region" description="Helical" evidence="5">
    <location>
        <begin position="101"/>
        <end position="124"/>
    </location>
</feature>
<keyword evidence="4 5" id="KW-0472">Membrane</keyword>
<dbReference type="PANTHER" id="PTHR34187:SF3">
    <property type="entry name" value="DUF DOMAIN PROTEIN (AFU_ORTHOLOGUE AFUA_6G11150)"/>
    <property type="match status" value="1"/>
</dbReference>
<dbReference type="Proteomes" id="UP000224634">
    <property type="component" value="Unassembled WGS sequence"/>
</dbReference>
<keyword evidence="3 5" id="KW-1133">Transmembrane helix</keyword>
<dbReference type="GO" id="GO:0012505">
    <property type="term" value="C:endomembrane system"/>
    <property type="evidence" value="ECO:0007669"/>
    <property type="project" value="UniProtKB-SubCell"/>
</dbReference>
<evidence type="ECO:0000256" key="1">
    <source>
        <dbReference type="ARBA" id="ARBA00004127"/>
    </source>
</evidence>
<evidence type="ECO:0000256" key="3">
    <source>
        <dbReference type="ARBA" id="ARBA00022989"/>
    </source>
</evidence>
<comment type="subcellular location">
    <subcellularLocation>
        <location evidence="1">Endomembrane system</location>
        <topology evidence="1">Multi-pass membrane protein</topology>
    </subcellularLocation>
</comment>
<evidence type="ECO:0000313" key="8">
    <source>
        <dbReference type="Proteomes" id="UP000224634"/>
    </source>
</evidence>
<feature type="transmembrane region" description="Helical" evidence="5">
    <location>
        <begin position="72"/>
        <end position="89"/>
    </location>
</feature>
<protein>
    <recommendedName>
        <fullName evidence="6">DUF202 domain-containing protein</fullName>
    </recommendedName>
</protein>
<dbReference type="InterPro" id="IPR052053">
    <property type="entry name" value="IM_YidH-like"/>
</dbReference>
<reference evidence="7 8" key="1">
    <citation type="submission" date="2017-10" db="EMBL/GenBank/DDBJ databases">
        <title>Comparative genomics in systemic dimorphic fungi from Ajellomycetaceae.</title>
        <authorList>
            <person name="Munoz J.F."/>
            <person name="Mcewen J.G."/>
            <person name="Clay O.K."/>
            <person name="Cuomo C.A."/>
        </authorList>
    </citation>
    <scope>NUCLEOTIDE SEQUENCE [LARGE SCALE GENOMIC DNA]</scope>
    <source>
        <strain evidence="7 8">UAMH7299</strain>
    </source>
</reference>
<dbReference type="EMBL" id="PDNA01000102">
    <property type="protein sequence ID" value="PGH13622.1"/>
    <property type="molecule type" value="Genomic_DNA"/>
</dbReference>
<dbReference type="Pfam" id="PF02656">
    <property type="entry name" value="DUF202"/>
    <property type="match status" value="1"/>
</dbReference>
<comment type="caution">
    <text evidence="7">The sequence shown here is derived from an EMBL/GenBank/DDBJ whole genome shotgun (WGS) entry which is preliminary data.</text>
</comment>
<evidence type="ECO:0000256" key="4">
    <source>
        <dbReference type="ARBA" id="ARBA00023136"/>
    </source>
</evidence>
<gene>
    <name evidence="7" type="ORF">AJ80_06254</name>
</gene>
<proteinExistence type="predicted"/>
<keyword evidence="2 5" id="KW-0812">Transmembrane</keyword>
<dbReference type="PANTHER" id="PTHR34187">
    <property type="entry name" value="FGR18P"/>
    <property type="match status" value="1"/>
</dbReference>
<accession>A0A2B7XYC2</accession>
<dbReference type="InterPro" id="IPR003807">
    <property type="entry name" value="DUF202"/>
</dbReference>
<evidence type="ECO:0000256" key="5">
    <source>
        <dbReference type="SAM" id="Phobius"/>
    </source>
</evidence>
<evidence type="ECO:0000259" key="6">
    <source>
        <dbReference type="Pfam" id="PF02656"/>
    </source>
</evidence>
<evidence type="ECO:0000256" key="2">
    <source>
        <dbReference type="ARBA" id="ARBA00022692"/>
    </source>
</evidence>
<feature type="domain" description="DUF202" evidence="6">
    <location>
        <begin position="57"/>
        <end position="128"/>
    </location>
</feature>
<organism evidence="7 8">
    <name type="scientific">Polytolypa hystricis (strain UAMH7299)</name>
    <dbReference type="NCBI Taxonomy" id="1447883"/>
    <lineage>
        <taxon>Eukaryota</taxon>
        <taxon>Fungi</taxon>
        <taxon>Dikarya</taxon>
        <taxon>Ascomycota</taxon>
        <taxon>Pezizomycotina</taxon>
        <taxon>Eurotiomycetes</taxon>
        <taxon>Eurotiomycetidae</taxon>
        <taxon>Onygenales</taxon>
        <taxon>Onygenales incertae sedis</taxon>
        <taxon>Polytolypa</taxon>
    </lineage>
</organism>
<keyword evidence="8" id="KW-1185">Reference proteome</keyword>
<evidence type="ECO:0000313" key="7">
    <source>
        <dbReference type="EMBL" id="PGH13622.1"/>
    </source>
</evidence>
<dbReference type="AlphaFoldDB" id="A0A2B7XYC2"/>
<sequence>MSRAQTPEIENAVQAGSSLFSVKPVVVTRELASQTPFFFSRPLFGALLVENNASDARDHCANERTFLSWLRLSMYLAIVSCAIIMSFHIRSRPSELERRMALPLGIVFWILSAACLCNGFANYIQTVTKYARHTAIVQSGWKTQVVFVVVAVAIIGSCVLFLVTDPKG</sequence>
<name>A0A2B7XYC2_POLH7</name>
<feature type="transmembrane region" description="Helical" evidence="5">
    <location>
        <begin position="144"/>
        <end position="163"/>
    </location>
</feature>
<dbReference type="OrthoDB" id="5525680at2759"/>